<protein>
    <submittedName>
        <fullName evidence="1">Uncharacterized protein</fullName>
    </submittedName>
</protein>
<reference evidence="1" key="2">
    <citation type="journal article" date="2023" name="Int. J. Mol. Sci.">
        <title>De Novo Assembly and Annotation of 11 Diverse Shrub Willow (Salix) Genomes Reveals Novel Gene Organization in Sex-Linked Regions.</title>
        <authorList>
            <person name="Hyden B."/>
            <person name="Feng K."/>
            <person name="Yates T.B."/>
            <person name="Jawdy S."/>
            <person name="Cereghino C."/>
            <person name="Smart L.B."/>
            <person name="Muchero W."/>
        </authorList>
    </citation>
    <scope>NUCLEOTIDE SEQUENCE [LARGE SCALE GENOMIC DNA]</scope>
    <source>
        <tissue evidence="1">Shoot tip</tissue>
    </source>
</reference>
<comment type="caution">
    <text evidence="1">The sequence shown here is derived from an EMBL/GenBank/DDBJ whole genome shotgun (WGS) entry which is preliminary data.</text>
</comment>
<proteinExistence type="predicted"/>
<dbReference type="AlphaFoldDB" id="A0A9Q0NU82"/>
<dbReference type="EMBL" id="JAPFFL010000016">
    <property type="protein sequence ID" value="KAJ6676012.1"/>
    <property type="molecule type" value="Genomic_DNA"/>
</dbReference>
<name>A0A9Q0NU82_SALVM</name>
<sequence length="99" mass="11105">MGYSIYGRTSVFCHQVEATEKRPPLLIWLPHPGLGKQNGWLTSSRLRGFKEIRVYVQNLSGLDSNPLGLANPSLEISLECSTVILLQSSLNPIHLFWVN</sequence>
<evidence type="ECO:0000313" key="2">
    <source>
        <dbReference type="Proteomes" id="UP001151529"/>
    </source>
</evidence>
<keyword evidence="2" id="KW-1185">Reference proteome</keyword>
<gene>
    <name evidence="1" type="ORF">OIU85_012099</name>
</gene>
<evidence type="ECO:0000313" key="1">
    <source>
        <dbReference type="EMBL" id="KAJ6676012.1"/>
    </source>
</evidence>
<organism evidence="1 2">
    <name type="scientific">Salix viminalis</name>
    <name type="common">Common osier</name>
    <name type="synonym">Basket willow</name>
    <dbReference type="NCBI Taxonomy" id="40686"/>
    <lineage>
        <taxon>Eukaryota</taxon>
        <taxon>Viridiplantae</taxon>
        <taxon>Streptophyta</taxon>
        <taxon>Embryophyta</taxon>
        <taxon>Tracheophyta</taxon>
        <taxon>Spermatophyta</taxon>
        <taxon>Magnoliopsida</taxon>
        <taxon>eudicotyledons</taxon>
        <taxon>Gunneridae</taxon>
        <taxon>Pentapetalae</taxon>
        <taxon>rosids</taxon>
        <taxon>fabids</taxon>
        <taxon>Malpighiales</taxon>
        <taxon>Salicaceae</taxon>
        <taxon>Saliceae</taxon>
        <taxon>Salix</taxon>
    </lineage>
</organism>
<dbReference type="Proteomes" id="UP001151529">
    <property type="component" value="Chromosome 14"/>
</dbReference>
<reference evidence="1" key="1">
    <citation type="submission" date="2022-11" db="EMBL/GenBank/DDBJ databases">
        <authorList>
            <person name="Hyden B.L."/>
            <person name="Feng K."/>
            <person name="Yates T."/>
            <person name="Jawdy S."/>
            <person name="Smart L.B."/>
            <person name="Muchero W."/>
        </authorList>
    </citation>
    <scope>NUCLEOTIDE SEQUENCE</scope>
    <source>
        <tissue evidence="1">Shoot tip</tissue>
    </source>
</reference>
<accession>A0A9Q0NU82</accession>